<keyword evidence="4" id="KW-0963">Cytoplasm</keyword>
<dbReference type="PANTHER" id="PTHR14499:SF145">
    <property type="entry name" value="POTASSIUM CHANNEL REGULATORY PROTEIN-LIKE"/>
    <property type="match status" value="1"/>
</dbReference>
<dbReference type="PANTHER" id="PTHR14499">
    <property type="entry name" value="POTASSIUM CHANNEL TETRAMERIZATION DOMAIN-CONTAINING"/>
    <property type="match status" value="1"/>
</dbReference>
<dbReference type="InterPro" id="IPR011333">
    <property type="entry name" value="SKP1/BTB/POZ_sf"/>
</dbReference>
<dbReference type="Pfam" id="PF25611">
    <property type="entry name" value="KCTD_C"/>
    <property type="match status" value="1"/>
</dbReference>
<evidence type="ECO:0000256" key="1">
    <source>
        <dbReference type="ARBA" id="ARBA00004236"/>
    </source>
</evidence>
<reference evidence="8" key="1">
    <citation type="submission" date="2022-01" db="EMBL/GenBank/DDBJ databases">
        <authorList>
            <person name="Braso-Vives M."/>
        </authorList>
    </citation>
    <scope>NUCLEOTIDE SEQUENCE</scope>
</reference>
<accession>A0A8K0A5Z2</accession>
<organism evidence="8 9">
    <name type="scientific">Branchiostoma lanceolatum</name>
    <name type="common">Common lancelet</name>
    <name type="synonym">Amphioxus lanceolatum</name>
    <dbReference type="NCBI Taxonomy" id="7740"/>
    <lineage>
        <taxon>Eukaryota</taxon>
        <taxon>Metazoa</taxon>
        <taxon>Chordata</taxon>
        <taxon>Cephalochordata</taxon>
        <taxon>Leptocardii</taxon>
        <taxon>Amphioxiformes</taxon>
        <taxon>Branchiostomatidae</taxon>
        <taxon>Branchiostoma</taxon>
    </lineage>
</organism>
<dbReference type="SMART" id="SM00225">
    <property type="entry name" value="BTB"/>
    <property type="match status" value="1"/>
</dbReference>
<dbReference type="GO" id="GO:0051260">
    <property type="term" value="P:protein homooligomerization"/>
    <property type="evidence" value="ECO:0007669"/>
    <property type="project" value="InterPro"/>
</dbReference>
<evidence type="ECO:0000256" key="3">
    <source>
        <dbReference type="ARBA" id="ARBA00022475"/>
    </source>
</evidence>
<evidence type="ECO:0000256" key="4">
    <source>
        <dbReference type="ARBA" id="ARBA00022490"/>
    </source>
</evidence>
<name>A0A8K0A5Z2_BRALA</name>
<sequence length="275" mass="32173">MARMHCLQSSPCLKNMADPQGDRKFPAVIPLNVGGHDYTTSLSTLRKYESSMLAAMFSGRYHVIQDEQKRYFIDRDGDLFQYILKFLRDSEVPPPQAAVQVYKEALYYGLHPLIEILKSSPPVRAEYELRESLRNALPKYKEFKEKLVDLAYELASTSHCSEISVHQYREFLVEGLQAQTLSIRRDLTRDESTILIGPLNDYGKESQLEESMLHCVLYDLREEGFNVDFRMRESVCEYWTQKNKNNDIPMYHEFYDTVCCAFTFNWWPTKGVKKK</sequence>
<evidence type="ECO:0000256" key="2">
    <source>
        <dbReference type="ARBA" id="ARBA00004514"/>
    </source>
</evidence>
<dbReference type="Proteomes" id="UP000838412">
    <property type="component" value="Chromosome 7"/>
</dbReference>
<dbReference type="InterPro" id="IPR057890">
    <property type="entry name" value="KCTD7/14_C"/>
</dbReference>
<dbReference type="AlphaFoldDB" id="A0A8K0A5Z2"/>
<dbReference type="Pfam" id="PF02214">
    <property type="entry name" value="BTB_2"/>
    <property type="match status" value="1"/>
</dbReference>
<evidence type="ECO:0000313" key="8">
    <source>
        <dbReference type="EMBL" id="CAH1269699.1"/>
    </source>
</evidence>
<keyword evidence="9" id="KW-1185">Reference proteome</keyword>
<gene>
    <name evidence="8" type="primary">KCTD7</name>
    <name evidence="8" type="ORF">BLAG_LOCUS22264</name>
</gene>
<evidence type="ECO:0000256" key="6">
    <source>
        <dbReference type="ARBA" id="ARBA00040260"/>
    </source>
</evidence>
<protein>
    <recommendedName>
        <fullName evidence="6">BTB/POZ domain-containing protein KCTD7</fullName>
    </recommendedName>
</protein>
<keyword evidence="3" id="KW-1003">Cell membrane</keyword>
<comment type="subcellular location">
    <subcellularLocation>
        <location evidence="1">Cell membrane</location>
    </subcellularLocation>
    <subcellularLocation>
        <location evidence="2">Cytoplasm</location>
        <location evidence="2">Cytosol</location>
    </subcellularLocation>
</comment>
<evidence type="ECO:0000256" key="5">
    <source>
        <dbReference type="ARBA" id="ARBA00023136"/>
    </source>
</evidence>
<dbReference type="OrthoDB" id="2414723at2759"/>
<evidence type="ECO:0000313" key="9">
    <source>
        <dbReference type="Proteomes" id="UP000838412"/>
    </source>
</evidence>
<dbReference type="SUPFAM" id="SSF54695">
    <property type="entry name" value="POZ domain"/>
    <property type="match status" value="1"/>
</dbReference>
<dbReference type="InterPro" id="IPR000210">
    <property type="entry name" value="BTB/POZ_dom"/>
</dbReference>
<evidence type="ECO:0000259" key="7">
    <source>
        <dbReference type="SMART" id="SM00225"/>
    </source>
</evidence>
<keyword evidence="5" id="KW-0472">Membrane</keyword>
<proteinExistence type="predicted"/>
<dbReference type="CDD" id="cd18366">
    <property type="entry name" value="BTB_POZ_KCTD7"/>
    <property type="match status" value="1"/>
</dbReference>
<feature type="domain" description="BTB" evidence="7">
    <location>
        <begin position="27"/>
        <end position="125"/>
    </location>
</feature>
<dbReference type="InterPro" id="IPR003131">
    <property type="entry name" value="T1-type_BTB"/>
</dbReference>
<dbReference type="InterPro" id="IPR057891">
    <property type="entry name" value="BTB_KCTD7"/>
</dbReference>
<dbReference type="Gene3D" id="3.30.710.10">
    <property type="entry name" value="Potassium Channel Kv1.1, Chain A"/>
    <property type="match status" value="1"/>
</dbReference>
<dbReference type="FunFam" id="3.30.710.10:FF:000046">
    <property type="entry name" value="BTB/POZ domain-containing protein KCTD7 isoform X1"/>
    <property type="match status" value="1"/>
</dbReference>
<dbReference type="EMBL" id="OV696692">
    <property type="protein sequence ID" value="CAH1269699.1"/>
    <property type="molecule type" value="Genomic_DNA"/>
</dbReference>